<dbReference type="EMBL" id="VIFM01000090">
    <property type="protein sequence ID" value="TQF13717.1"/>
    <property type="molecule type" value="Genomic_DNA"/>
</dbReference>
<comment type="similarity">
    <text evidence="1">Belongs to the argonaute family. Long pAgo subfamily.</text>
</comment>
<sequence>MTKDALNPPLLTAGHLEEPLLRFCGGLDVDPRAGLTTFGPFSLSQPRKHPRSARVALVGTPETCAAAQTWMQECARGVDGEGEHPNFPGFTRDAGFFVDLIFDDTWNAELTRRERETVLGQRGDRARFEGCLALLDEKLAWLSRQDRPPEYVVMALPDELVERCGTADYKDEDGREIHRDLRRALKVSAMKYSLPTQLLRERTIRGGKGVDHRAKCAWNFFTAMYFKLGAIPWAPVGLDSDTCFVGISFFRPLGSKNRMQASIAQAFNGRGDALVLRGEEFPWAPTQKEKSPHLDADMARRLIEHVMKRYVEETQEQPPSRVVIHKTSRFTPDEVRGFSDGLTGVRRYDFLAVRPRSDVRLLRTGKYPVLRGTHFKVGRIEYLYTTGYLSALGEFPHGHVPAPLQIADHHGGDTPTLQLLREVLALTKMNWNSSEFGGLKPVTLAFAELVGEILREVPSSQEPLRNFKFYV</sequence>
<keyword evidence="5" id="KW-1185">Reference proteome</keyword>
<dbReference type="Proteomes" id="UP000315369">
    <property type="component" value="Unassembled WGS sequence"/>
</dbReference>
<dbReference type="InterPro" id="IPR003165">
    <property type="entry name" value="Piwi"/>
</dbReference>
<dbReference type="InterPro" id="IPR036397">
    <property type="entry name" value="RNaseH_sf"/>
</dbReference>
<dbReference type="CDD" id="cd04659">
    <property type="entry name" value="Piwi_piwi-like_ProArk"/>
    <property type="match status" value="1"/>
</dbReference>
<reference evidence="4 5" key="1">
    <citation type="submission" date="2019-06" db="EMBL/GenBank/DDBJ databases">
        <authorList>
            <person name="Livingstone P."/>
            <person name="Whitworth D."/>
        </authorList>
    </citation>
    <scope>NUCLEOTIDE SEQUENCE [LARGE SCALE GENOMIC DNA]</scope>
    <source>
        <strain evidence="4 5">AM401</strain>
    </source>
</reference>
<dbReference type="GO" id="GO:0003676">
    <property type="term" value="F:nucleic acid binding"/>
    <property type="evidence" value="ECO:0007669"/>
    <property type="project" value="InterPro"/>
</dbReference>
<dbReference type="OrthoDB" id="530017at2"/>
<accession>A0A540WXI1</accession>
<organism evidence="4 5">
    <name type="scientific">Myxococcus llanfairpwllgwyngyllgogerychwyrndrobwllllantysiliogogogochensis</name>
    <dbReference type="NCBI Taxonomy" id="2590453"/>
    <lineage>
        <taxon>Bacteria</taxon>
        <taxon>Pseudomonadati</taxon>
        <taxon>Myxococcota</taxon>
        <taxon>Myxococcia</taxon>
        <taxon>Myxococcales</taxon>
        <taxon>Cystobacterineae</taxon>
        <taxon>Myxococcaceae</taxon>
        <taxon>Myxococcus</taxon>
    </lineage>
</organism>
<evidence type="ECO:0000313" key="4">
    <source>
        <dbReference type="EMBL" id="TQF13717.1"/>
    </source>
</evidence>
<evidence type="ECO:0000256" key="1">
    <source>
        <dbReference type="ARBA" id="ARBA00035012"/>
    </source>
</evidence>
<dbReference type="SMART" id="SM00950">
    <property type="entry name" value="Piwi"/>
    <property type="match status" value="1"/>
</dbReference>
<evidence type="ECO:0000259" key="3">
    <source>
        <dbReference type="SMART" id="SM00950"/>
    </source>
</evidence>
<dbReference type="InterPro" id="IPR012337">
    <property type="entry name" value="RNaseH-like_sf"/>
</dbReference>
<dbReference type="Gene3D" id="3.30.420.10">
    <property type="entry name" value="Ribonuclease H-like superfamily/Ribonuclease H"/>
    <property type="match status" value="1"/>
</dbReference>
<dbReference type="AlphaFoldDB" id="A0A540WXI1"/>
<evidence type="ECO:0000313" key="5">
    <source>
        <dbReference type="Proteomes" id="UP000315369"/>
    </source>
</evidence>
<name>A0A540WXI1_9BACT</name>
<gene>
    <name evidence="4" type="ORF">FJV41_22310</name>
</gene>
<evidence type="ECO:0000256" key="2">
    <source>
        <dbReference type="ARBA" id="ARBA00035032"/>
    </source>
</evidence>
<feature type="domain" description="Piwi" evidence="3">
    <location>
        <begin position="151"/>
        <end position="459"/>
    </location>
</feature>
<protein>
    <recommendedName>
        <fullName evidence="2">Protein argonaute</fullName>
    </recommendedName>
</protein>
<dbReference type="RefSeq" id="WP_141644552.1">
    <property type="nucleotide sequence ID" value="NZ_VIFM01000090.1"/>
</dbReference>
<proteinExistence type="inferred from homology"/>
<comment type="caution">
    <text evidence="4">The sequence shown here is derived from an EMBL/GenBank/DDBJ whole genome shotgun (WGS) entry which is preliminary data.</text>
</comment>
<dbReference type="SUPFAM" id="SSF53098">
    <property type="entry name" value="Ribonuclease H-like"/>
    <property type="match status" value="1"/>
</dbReference>